<evidence type="ECO:0000256" key="5">
    <source>
        <dbReference type="ARBA" id="ARBA00023125"/>
    </source>
</evidence>
<dbReference type="InterPro" id="IPR036388">
    <property type="entry name" value="WH-like_DNA-bd_sf"/>
</dbReference>
<dbReference type="GO" id="GO:0000976">
    <property type="term" value="F:transcription cis-regulatory region binding"/>
    <property type="evidence" value="ECO:0007669"/>
    <property type="project" value="TreeGrafter"/>
</dbReference>
<accession>A0A6J4UAI3</accession>
<dbReference type="Gene3D" id="1.10.10.10">
    <property type="entry name" value="Winged helix-like DNA-binding domain superfamily/Winged helix DNA-binding domain"/>
    <property type="match status" value="1"/>
</dbReference>
<feature type="binding site" evidence="7">
    <location>
        <position position="119"/>
    </location>
    <ligand>
        <name>Zn(2+)</name>
        <dbReference type="ChEBI" id="CHEBI:29105"/>
    </ligand>
</feature>
<keyword evidence="3 7" id="KW-0862">Zinc</keyword>
<dbReference type="GO" id="GO:0008270">
    <property type="term" value="F:zinc ion binding"/>
    <property type="evidence" value="ECO:0007669"/>
    <property type="project" value="TreeGrafter"/>
</dbReference>
<evidence type="ECO:0000256" key="6">
    <source>
        <dbReference type="ARBA" id="ARBA00023163"/>
    </source>
</evidence>
<dbReference type="InterPro" id="IPR036390">
    <property type="entry name" value="WH_DNA-bd_sf"/>
</dbReference>
<comment type="similarity">
    <text evidence="1">Belongs to the Fur family.</text>
</comment>
<sequence>MAVDTRAGPFRLDKQQMTHQCSHDAAASVAEPAAERLRRAGQRATPQRLVILGALRPGEHLSADEVFARVEPLLPGVNRSTVYRTLELFRDLGLVSETDLGAGARQFELLDGRHHHLVCRHCGATLELDDALVAPLREAIRGRYGFAAGIDHLALFGRCAACARDDDAAENGGRTGGAR</sequence>
<keyword evidence="2" id="KW-0678">Repressor</keyword>
<dbReference type="InterPro" id="IPR002481">
    <property type="entry name" value="FUR"/>
</dbReference>
<keyword evidence="7" id="KW-0479">Metal-binding</keyword>
<dbReference type="AlphaFoldDB" id="A0A6J4UAI3"/>
<feature type="binding site" evidence="7">
    <location>
        <position position="162"/>
    </location>
    <ligand>
        <name>Zn(2+)</name>
        <dbReference type="ChEBI" id="CHEBI:29105"/>
    </ligand>
</feature>
<evidence type="ECO:0000256" key="1">
    <source>
        <dbReference type="ARBA" id="ARBA00007957"/>
    </source>
</evidence>
<evidence type="ECO:0000256" key="7">
    <source>
        <dbReference type="PIRSR" id="PIRSR602481-1"/>
    </source>
</evidence>
<comment type="cofactor">
    <cofactor evidence="7">
        <name>Zn(2+)</name>
        <dbReference type="ChEBI" id="CHEBI:29105"/>
    </cofactor>
    <text evidence="7">Binds 1 zinc ion per subunit.</text>
</comment>
<dbReference type="Pfam" id="PF01475">
    <property type="entry name" value="FUR"/>
    <property type="match status" value="1"/>
</dbReference>
<evidence type="ECO:0000313" key="8">
    <source>
        <dbReference type="EMBL" id="CAA9545183.1"/>
    </source>
</evidence>
<keyword evidence="6" id="KW-0804">Transcription</keyword>
<keyword evidence="4" id="KW-0805">Transcription regulation</keyword>
<feature type="binding site" evidence="7">
    <location>
        <position position="159"/>
    </location>
    <ligand>
        <name>Zn(2+)</name>
        <dbReference type="ChEBI" id="CHEBI:29105"/>
    </ligand>
</feature>
<organism evidence="8">
    <name type="scientific">uncultured Thermomicrobiales bacterium</name>
    <dbReference type="NCBI Taxonomy" id="1645740"/>
    <lineage>
        <taxon>Bacteria</taxon>
        <taxon>Pseudomonadati</taxon>
        <taxon>Thermomicrobiota</taxon>
        <taxon>Thermomicrobia</taxon>
        <taxon>Thermomicrobiales</taxon>
        <taxon>environmental samples</taxon>
    </lineage>
</organism>
<dbReference type="GO" id="GO:0003700">
    <property type="term" value="F:DNA-binding transcription factor activity"/>
    <property type="evidence" value="ECO:0007669"/>
    <property type="project" value="InterPro"/>
</dbReference>
<dbReference type="GO" id="GO:0045892">
    <property type="term" value="P:negative regulation of DNA-templated transcription"/>
    <property type="evidence" value="ECO:0007669"/>
    <property type="project" value="TreeGrafter"/>
</dbReference>
<evidence type="ECO:0008006" key="9">
    <source>
        <dbReference type="Google" id="ProtNLM"/>
    </source>
</evidence>
<dbReference type="EMBL" id="CADCWF010000074">
    <property type="protein sequence ID" value="CAA9545183.1"/>
    <property type="molecule type" value="Genomic_DNA"/>
</dbReference>
<dbReference type="PANTHER" id="PTHR33202:SF7">
    <property type="entry name" value="FERRIC UPTAKE REGULATION PROTEIN"/>
    <property type="match status" value="1"/>
</dbReference>
<dbReference type="InterPro" id="IPR043135">
    <property type="entry name" value="Fur_C"/>
</dbReference>
<dbReference type="Gene3D" id="3.30.1490.190">
    <property type="match status" value="1"/>
</dbReference>
<dbReference type="GO" id="GO:1900376">
    <property type="term" value="P:regulation of secondary metabolite biosynthetic process"/>
    <property type="evidence" value="ECO:0007669"/>
    <property type="project" value="TreeGrafter"/>
</dbReference>
<feature type="binding site" evidence="7">
    <location>
        <position position="122"/>
    </location>
    <ligand>
        <name>Zn(2+)</name>
        <dbReference type="ChEBI" id="CHEBI:29105"/>
    </ligand>
</feature>
<dbReference type="CDD" id="cd07153">
    <property type="entry name" value="Fur_like"/>
    <property type="match status" value="1"/>
</dbReference>
<dbReference type="SUPFAM" id="SSF46785">
    <property type="entry name" value="Winged helix' DNA-binding domain"/>
    <property type="match status" value="1"/>
</dbReference>
<evidence type="ECO:0000256" key="2">
    <source>
        <dbReference type="ARBA" id="ARBA00022491"/>
    </source>
</evidence>
<protein>
    <recommendedName>
        <fullName evidence="9">Ferric uptake regulation protein FUR</fullName>
    </recommendedName>
</protein>
<dbReference type="PANTHER" id="PTHR33202">
    <property type="entry name" value="ZINC UPTAKE REGULATION PROTEIN"/>
    <property type="match status" value="1"/>
</dbReference>
<evidence type="ECO:0000256" key="3">
    <source>
        <dbReference type="ARBA" id="ARBA00022833"/>
    </source>
</evidence>
<name>A0A6J4UAI3_9BACT</name>
<reference evidence="8" key="1">
    <citation type="submission" date="2020-02" db="EMBL/GenBank/DDBJ databases">
        <authorList>
            <person name="Meier V. D."/>
        </authorList>
    </citation>
    <scope>NUCLEOTIDE SEQUENCE</scope>
    <source>
        <strain evidence="8">AVDCRST_MAG59</strain>
    </source>
</reference>
<proteinExistence type="inferred from homology"/>
<gene>
    <name evidence="8" type="ORF">AVDCRST_MAG59-1170</name>
</gene>
<keyword evidence="5" id="KW-0238">DNA-binding</keyword>
<evidence type="ECO:0000256" key="4">
    <source>
        <dbReference type="ARBA" id="ARBA00023015"/>
    </source>
</evidence>